<proteinExistence type="inferred from homology"/>
<dbReference type="InterPro" id="IPR010023">
    <property type="entry name" value="KdsC_fam"/>
</dbReference>
<dbReference type="Proteomes" id="UP000664835">
    <property type="component" value="Unassembled WGS sequence"/>
</dbReference>
<gene>
    <name evidence="8" type="ORF">J3998_01785</name>
</gene>
<evidence type="ECO:0000313" key="9">
    <source>
        <dbReference type="Proteomes" id="UP000664835"/>
    </source>
</evidence>
<evidence type="ECO:0000313" key="8">
    <source>
        <dbReference type="EMBL" id="MBO1926294.1"/>
    </source>
</evidence>
<comment type="similarity">
    <text evidence="2 7">Belongs to the KdsC family.</text>
</comment>
<dbReference type="PIRSF" id="PIRSF006118">
    <property type="entry name" value="KDO8-P_Ptase"/>
    <property type="match status" value="1"/>
</dbReference>
<dbReference type="EC" id="3.1.3.45" evidence="7"/>
<evidence type="ECO:0000256" key="6">
    <source>
        <dbReference type="ARBA" id="ARBA00022842"/>
    </source>
</evidence>
<keyword evidence="6 7" id="KW-0460">Magnesium</keyword>
<dbReference type="InterPro" id="IPR036412">
    <property type="entry name" value="HAD-like_sf"/>
</dbReference>
<dbReference type="PANTHER" id="PTHR21485">
    <property type="entry name" value="HAD SUPERFAMILY MEMBERS CMAS AND KDSC"/>
    <property type="match status" value="1"/>
</dbReference>
<dbReference type="SUPFAM" id="SSF56784">
    <property type="entry name" value="HAD-like"/>
    <property type="match status" value="1"/>
</dbReference>
<reference evidence="8 9" key="1">
    <citation type="submission" date="2021-03" db="EMBL/GenBank/DDBJ databases">
        <title>Thiomicrorhabdus sp.nov.,novel sulfur-oxidizing bacteria isolated from coastal sediment.</title>
        <authorList>
            <person name="Liu X."/>
        </authorList>
    </citation>
    <scope>NUCLEOTIDE SEQUENCE [LARGE SCALE GENOMIC DNA]</scope>
    <source>
        <strain evidence="8 9">6S2-11</strain>
    </source>
</reference>
<name>A0ABS3Q1V4_9GAMM</name>
<comment type="function">
    <text evidence="7">Catalyzes the hydrolysis of 3-deoxy-D-manno-octulosonate 8-phosphate (KDO 8-P) to 3-deoxy-D-manno-octulosonate (KDO) and inorganic phosphate.</text>
</comment>
<dbReference type="GO" id="GO:0016787">
    <property type="term" value="F:hydrolase activity"/>
    <property type="evidence" value="ECO:0007669"/>
    <property type="project" value="UniProtKB-KW"/>
</dbReference>
<dbReference type="PANTHER" id="PTHR21485:SF3">
    <property type="entry name" value="N-ACYLNEURAMINATE CYTIDYLYLTRANSFERASE"/>
    <property type="match status" value="1"/>
</dbReference>
<dbReference type="InterPro" id="IPR023214">
    <property type="entry name" value="HAD_sf"/>
</dbReference>
<comment type="catalytic activity">
    <reaction evidence="7">
        <text>3-deoxy-alpha-D-manno-2-octulosonate-8-phosphate + H2O = 3-deoxy-alpha-D-manno-oct-2-ulosonate + phosphate</text>
        <dbReference type="Rhea" id="RHEA:11500"/>
        <dbReference type="ChEBI" id="CHEBI:15377"/>
        <dbReference type="ChEBI" id="CHEBI:43474"/>
        <dbReference type="ChEBI" id="CHEBI:85985"/>
        <dbReference type="ChEBI" id="CHEBI:85986"/>
        <dbReference type="EC" id="3.1.3.45"/>
    </reaction>
</comment>
<comment type="cofactor">
    <cofactor evidence="1 7">
        <name>Mg(2+)</name>
        <dbReference type="ChEBI" id="CHEBI:18420"/>
    </cofactor>
</comment>
<dbReference type="Pfam" id="PF08282">
    <property type="entry name" value="Hydrolase_3"/>
    <property type="match status" value="1"/>
</dbReference>
<sequence>MQIDANIAAKAQKIKFLILDVDGVLTDNRLYYSDDGIETKTFYTRDGHGMVMLKKSGVDIGIITGRKSQLVANRCRDLKIEHLYQGVPDKLPSFLDLVSKLGLELDEIGYVGDDILDLPILKRVGLSVTPADGEDEVKSRVDYVSKYIGGKGVVREVCEIIMRSQGTFQQHMDFYLRDLED</sequence>
<evidence type="ECO:0000256" key="4">
    <source>
        <dbReference type="ARBA" id="ARBA00022723"/>
    </source>
</evidence>
<evidence type="ECO:0000256" key="3">
    <source>
        <dbReference type="ARBA" id="ARBA00011881"/>
    </source>
</evidence>
<comment type="subunit">
    <text evidence="3 7">Homotetramer.</text>
</comment>
<organism evidence="8 9">
    <name type="scientific">Thiomicrorhabdus marina</name>
    <dbReference type="NCBI Taxonomy" id="2818442"/>
    <lineage>
        <taxon>Bacteria</taxon>
        <taxon>Pseudomonadati</taxon>
        <taxon>Pseudomonadota</taxon>
        <taxon>Gammaproteobacteria</taxon>
        <taxon>Thiotrichales</taxon>
        <taxon>Piscirickettsiaceae</taxon>
        <taxon>Thiomicrorhabdus</taxon>
    </lineage>
</organism>
<dbReference type="SFLD" id="SFLDG01136">
    <property type="entry name" value="C1.6:_Phosphoserine_Phosphatas"/>
    <property type="match status" value="1"/>
</dbReference>
<evidence type="ECO:0000256" key="2">
    <source>
        <dbReference type="ARBA" id="ARBA00005893"/>
    </source>
</evidence>
<dbReference type="CDD" id="cd01630">
    <property type="entry name" value="HAD_KDO-like"/>
    <property type="match status" value="1"/>
</dbReference>
<accession>A0ABS3Q1V4</accession>
<dbReference type="InterPro" id="IPR050793">
    <property type="entry name" value="CMP-NeuNAc_synthase"/>
</dbReference>
<comment type="caution">
    <text evidence="8">The sequence shown here is derived from an EMBL/GenBank/DDBJ whole genome shotgun (WGS) entry which is preliminary data.</text>
</comment>
<keyword evidence="4 7" id="KW-0479">Metal-binding</keyword>
<evidence type="ECO:0000256" key="5">
    <source>
        <dbReference type="ARBA" id="ARBA00022801"/>
    </source>
</evidence>
<keyword evidence="9" id="KW-1185">Reference proteome</keyword>
<dbReference type="NCBIfam" id="TIGR01670">
    <property type="entry name" value="KdsC-phosphatas"/>
    <property type="match status" value="1"/>
</dbReference>
<evidence type="ECO:0000256" key="7">
    <source>
        <dbReference type="PIRNR" id="PIRNR006118"/>
    </source>
</evidence>
<dbReference type="RefSeq" id="WP_208147035.1">
    <property type="nucleotide sequence ID" value="NZ_JAGETV010000002.1"/>
</dbReference>
<evidence type="ECO:0000256" key="1">
    <source>
        <dbReference type="ARBA" id="ARBA00001946"/>
    </source>
</evidence>
<keyword evidence="7" id="KW-0448">Lipopolysaccharide biosynthesis</keyword>
<dbReference type="Gene3D" id="3.40.50.1000">
    <property type="entry name" value="HAD superfamily/HAD-like"/>
    <property type="match status" value="1"/>
</dbReference>
<protein>
    <recommendedName>
        <fullName evidence="7">3-deoxy-D-manno-octulosonate 8-phosphate phosphatase KdsC</fullName>
        <ecNumber evidence="7">3.1.3.45</ecNumber>
    </recommendedName>
    <alternativeName>
        <fullName evidence="7">KDO 8-P phosphatase</fullName>
    </alternativeName>
</protein>
<dbReference type="SFLD" id="SFLDS00003">
    <property type="entry name" value="Haloacid_Dehalogenase"/>
    <property type="match status" value="1"/>
</dbReference>
<dbReference type="EMBL" id="JAGETV010000002">
    <property type="protein sequence ID" value="MBO1926294.1"/>
    <property type="molecule type" value="Genomic_DNA"/>
</dbReference>
<keyword evidence="5 7" id="KW-0378">Hydrolase</keyword>
<dbReference type="SFLD" id="SFLDG01138">
    <property type="entry name" value="C1.6.2:_Deoxy-d-mannose-octulo"/>
    <property type="match status" value="1"/>
</dbReference>